<reference evidence="3 4" key="2">
    <citation type="submission" date="2018-11" db="EMBL/GenBank/DDBJ databases">
        <authorList>
            <consortium name="Pathogen Informatics"/>
        </authorList>
    </citation>
    <scope>NUCLEOTIDE SEQUENCE [LARGE SCALE GENOMIC DNA]</scope>
</reference>
<keyword evidence="2" id="KW-0812">Transmembrane</keyword>
<protein>
    <submittedName>
        <fullName evidence="5">Secreted protein</fullName>
    </submittedName>
</protein>
<dbReference type="EMBL" id="UYWY01019824">
    <property type="protein sequence ID" value="VDM39426.1"/>
    <property type="molecule type" value="Genomic_DNA"/>
</dbReference>
<evidence type="ECO:0000256" key="1">
    <source>
        <dbReference type="ARBA" id="ARBA00023157"/>
    </source>
</evidence>
<sequence>MEPHTRCAAIGTLMTFTSVDDNVSVGCIHYMVHLFSSPLNVTFWSVRAVPDLVTVVVSAVRFSCVPFDPLYRRCDTRPEMCIARTLFCDGHDNCGLAADEQAITSVVVIGLLGVVYIWRHRTVQKRKRQSRCLRRMLGMGESDIHEEHDETVALLAWTLSTQWLPYMSRKS</sequence>
<gene>
    <name evidence="3" type="ORF">TCNE_LOCUS8105</name>
</gene>
<evidence type="ECO:0000313" key="5">
    <source>
        <dbReference type="WBParaSite" id="TCNE_0000810501-mRNA-1"/>
    </source>
</evidence>
<proteinExistence type="predicted"/>
<dbReference type="Gene3D" id="2.40.128.620">
    <property type="match status" value="1"/>
</dbReference>
<evidence type="ECO:0000256" key="2">
    <source>
        <dbReference type="SAM" id="Phobius"/>
    </source>
</evidence>
<dbReference type="SUPFAM" id="SSF57424">
    <property type="entry name" value="LDL receptor-like module"/>
    <property type="match status" value="1"/>
</dbReference>
<keyword evidence="2" id="KW-0472">Membrane</keyword>
<dbReference type="InterPro" id="IPR036055">
    <property type="entry name" value="LDL_receptor-like_sf"/>
</dbReference>
<keyword evidence="4" id="KW-1185">Reference proteome</keyword>
<name>A0A183UHY5_TOXCA</name>
<dbReference type="AlphaFoldDB" id="A0A183UHY5"/>
<dbReference type="Proteomes" id="UP000050794">
    <property type="component" value="Unassembled WGS sequence"/>
</dbReference>
<organism evidence="4 5">
    <name type="scientific">Toxocara canis</name>
    <name type="common">Canine roundworm</name>
    <dbReference type="NCBI Taxonomy" id="6265"/>
    <lineage>
        <taxon>Eukaryota</taxon>
        <taxon>Metazoa</taxon>
        <taxon>Ecdysozoa</taxon>
        <taxon>Nematoda</taxon>
        <taxon>Chromadorea</taxon>
        <taxon>Rhabditida</taxon>
        <taxon>Spirurina</taxon>
        <taxon>Ascaridomorpha</taxon>
        <taxon>Ascaridoidea</taxon>
        <taxon>Toxocaridae</taxon>
        <taxon>Toxocara</taxon>
    </lineage>
</organism>
<feature type="transmembrane region" description="Helical" evidence="2">
    <location>
        <begin position="102"/>
        <end position="118"/>
    </location>
</feature>
<accession>A0A183UHY5</accession>
<dbReference type="WBParaSite" id="TCNE_0000810501-mRNA-1">
    <property type="protein sequence ID" value="TCNE_0000810501-mRNA-1"/>
    <property type="gene ID" value="TCNE_0000810501"/>
</dbReference>
<keyword evidence="2" id="KW-1133">Transmembrane helix</keyword>
<keyword evidence="1" id="KW-1015">Disulfide bond</keyword>
<reference evidence="5" key="1">
    <citation type="submission" date="2016-06" db="UniProtKB">
        <authorList>
            <consortium name="WormBaseParasite"/>
        </authorList>
    </citation>
    <scope>IDENTIFICATION</scope>
</reference>
<evidence type="ECO:0000313" key="4">
    <source>
        <dbReference type="Proteomes" id="UP000050794"/>
    </source>
</evidence>
<evidence type="ECO:0000313" key="3">
    <source>
        <dbReference type="EMBL" id="VDM39426.1"/>
    </source>
</evidence>